<dbReference type="EMBL" id="MTZU01000022">
    <property type="protein sequence ID" value="PCE32991.1"/>
    <property type="molecule type" value="Genomic_DNA"/>
</dbReference>
<sequence>MSRRPHVWRASPLASIDSLSATGELAAFNVGPDDAVYMAFALEPLDYRIQSTGASFVKTRPSALQRYRVFAWKDGNVLLDLVIDNEPFNIHEVQPVGDDLLFVCARSVYRGPDDFDLNGRLYRRDGTPCGEILLGDGIQTVQVTGAGEIWTSYFDEGVFGNYGWSPPVGEAGLIAWNRRGDQLYTFAPPDGLGAICDCYALNVSSDRDVWLCYYDEFALVHLRDRQAVASWGMPARGCHAFAVMADPTQQGGYVALLGGSYEDRNALHLVRLGRSGDARLIRTYRLQGDGPEPVEIVRMVGRGRALHVVGTDRNVYRIDIADIATVGHGADGAQPTCDIRAAAAG</sequence>
<dbReference type="AlphaFoldDB" id="A0A2A4FHY6"/>
<reference evidence="1 2" key="1">
    <citation type="submission" date="2017-01" db="EMBL/GenBank/DDBJ databases">
        <title>Whole-Genome Shotgun Sequencing of Two beta-Proteobacterial Species in Search of the Bulgecin Biosynthetic Cluster.</title>
        <authorList>
            <person name="Horsman M.E."/>
            <person name="Marous D.R."/>
            <person name="Li R."/>
            <person name="Oliver R.A."/>
            <person name="Byun B."/>
            <person name="Emrich S.J."/>
            <person name="Boggess B."/>
            <person name="Townsend C.A."/>
            <person name="Mobashery S."/>
        </authorList>
    </citation>
    <scope>NUCLEOTIDE SEQUENCE [LARGE SCALE GENOMIC DNA]</scope>
    <source>
        <strain evidence="1 2">ATCC 31433</strain>
    </source>
</reference>
<protein>
    <submittedName>
        <fullName evidence="1">Uncharacterized protein</fullName>
    </submittedName>
</protein>
<gene>
    <name evidence="1" type="ORF">BZL54_07625</name>
</gene>
<dbReference type="Proteomes" id="UP000217994">
    <property type="component" value="Unassembled WGS sequence"/>
</dbReference>
<evidence type="ECO:0000313" key="1">
    <source>
        <dbReference type="EMBL" id="PCE32991.1"/>
    </source>
</evidence>
<dbReference type="GeneID" id="69000836"/>
<name>A0A2A4FHY6_9BURK</name>
<organism evidence="1 2">
    <name type="scientific">Burkholderia ubonensis subsp. mesacidophila</name>
    <dbReference type="NCBI Taxonomy" id="265293"/>
    <lineage>
        <taxon>Bacteria</taxon>
        <taxon>Pseudomonadati</taxon>
        <taxon>Pseudomonadota</taxon>
        <taxon>Betaproteobacteria</taxon>
        <taxon>Burkholderiales</taxon>
        <taxon>Burkholderiaceae</taxon>
        <taxon>Burkholderia</taxon>
        <taxon>Burkholderia cepacia complex</taxon>
    </lineage>
</organism>
<proteinExistence type="predicted"/>
<accession>A0A2A4FHY6</accession>
<evidence type="ECO:0000313" key="2">
    <source>
        <dbReference type="Proteomes" id="UP000217994"/>
    </source>
</evidence>
<comment type="caution">
    <text evidence="1">The sequence shown here is derived from an EMBL/GenBank/DDBJ whole genome shotgun (WGS) entry which is preliminary data.</text>
</comment>
<dbReference type="RefSeq" id="WP_084908884.1">
    <property type="nucleotide sequence ID" value="NZ_CP020738.1"/>
</dbReference>